<evidence type="ECO:0000256" key="1">
    <source>
        <dbReference type="SAM" id="MobiDB-lite"/>
    </source>
</evidence>
<dbReference type="RefSeq" id="XP_062714076.1">
    <property type="nucleotide sequence ID" value="XM_062858092.1"/>
</dbReference>
<sequence>MKHLRVFGSEAYVHVPKPLRKKLSPVSQKMTFVGYSMDHKAWRFLDMTSLKLVVSRDADFMELHSGGHQANQDIASRPEVWEYDLDEQKQERVPVEEDPVADVVDQDERDTDDNLQEEFESAAESSFEDQEADVTVTPRRSE</sequence>
<evidence type="ECO:0000259" key="2">
    <source>
        <dbReference type="Pfam" id="PF25597"/>
    </source>
</evidence>
<proteinExistence type="predicted"/>
<dbReference type="GeneID" id="134290874"/>
<feature type="compositionally biased region" description="Acidic residues" evidence="1">
    <location>
        <begin position="96"/>
        <end position="132"/>
    </location>
</feature>
<protein>
    <recommendedName>
        <fullName evidence="2">Retroviral polymerase SH3-like domain-containing protein</fullName>
    </recommendedName>
</protein>
<evidence type="ECO:0000313" key="4">
    <source>
        <dbReference type="Proteomes" id="UP000069940"/>
    </source>
</evidence>
<accession>A0ABM1Y555</accession>
<reference evidence="4" key="1">
    <citation type="journal article" date="2015" name="Proc. Natl. Acad. Sci. U.S.A.">
        <title>Genome sequence of the Asian Tiger mosquito, Aedes albopictus, reveals insights into its biology, genetics, and evolution.</title>
        <authorList>
            <person name="Chen X.G."/>
            <person name="Jiang X."/>
            <person name="Gu J."/>
            <person name="Xu M."/>
            <person name="Wu Y."/>
            <person name="Deng Y."/>
            <person name="Zhang C."/>
            <person name="Bonizzoni M."/>
            <person name="Dermauw W."/>
            <person name="Vontas J."/>
            <person name="Armbruster P."/>
            <person name="Huang X."/>
            <person name="Yang Y."/>
            <person name="Zhang H."/>
            <person name="He W."/>
            <person name="Peng H."/>
            <person name="Liu Y."/>
            <person name="Wu K."/>
            <person name="Chen J."/>
            <person name="Lirakis M."/>
            <person name="Topalis P."/>
            <person name="Van Leeuwen T."/>
            <person name="Hall A.B."/>
            <person name="Jiang X."/>
            <person name="Thorpe C."/>
            <person name="Mueller R.L."/>
            <person name="Sun C."/>
            <person name="Waterhouse R.M."/>
            <person name="Yan G."/>
            <person name="Tu Z.J."/>
            <person name="Fang X."/>
            <person name="James A.A."/>
        </authorList>
    </citation>
    <scope>NUCLEOTIDE SEQUENCE [LARGE SCALE GENOMIC DNA]</scope>
    <source>
        <strain evidence="4">Foshan</strain>
    </source>
</reference>
<feature type="region of interest" description="Disordered" evidence="1">
    <location>
        <begin position="87"/>
        <end position="142"/>
    </location>
</feature>
<evidence type="ECO:0000313" key="3">
    <source>
        <dbReference type="EnsemblMetazoa" id="AALFPA23_005821.P7483"/>
    </source>
</evidence>
<reference evidence="3" key="2">
    <citation type="submission" date="2025-05" db="UniProtKB">
        <authorList>
            <consortium name="EnsemblMetazoa"/>
        </authorList>
    </citation>
    <scope>IDENTIFICATION</scope>
    <source>
        <strain evidence="3">Foshan</strain>
    </source>
</reference>
<dbReference type="Proteomes" id="UP000069940">
    <property type="component" value="Unassembled WGS sequence"/>
</dbReference>
<dbReference type="EnsemblMetazoa" id="AALFPA23_005821.R7483">
    <property type="protein sequence ID" value="AALFPA23_005821.P7483"/>
    <property type="gene ID" value="AALFPA23_005821"/>
</dbReference>
<organism evidence="3 4">
    <name type="scientific">Aedes albopictus</name>
    <name type="common">Asian tiger mosquito</name>
    <name type="synonym">Stegomyia albopicta</name>
    <dbReference type="NCBI Taxonomy" id="7160"/>
    <lineage>
        <taxon>Eukaryota</taxon>
        <taxon>Metazoa</taxon>
        <taxon>Ecdysozoa</taxon>
        <taxon>Arthropoda</taxon>
        <taxon>Hexapoda</taxon>
        <taxon>Insecta</taxon>
        <taxon>Pterygota</taxon>
        <taxon>Neoptera</taxon>
        <taxon>Endopterygota</taxon>
        <taxon>Diptera</taxon>
        <taxon>Nematocera</taxon>
        <taxon>Culicoidea</taxon>
        <taxon>Culicidae</taxon>
        <taxon>Culicinae</taxon>
        <taxon>Aedini</taxon>
        <taxon>Aedes</taxon>
        <taxon>Stegomyia</taxon>
    </lineage>
</organism>
<feature type="domain" description="Retroviral polymerase SH3-like" evidence="2">
    <location>
        <begin position="9"/>
        <end position="63"/>
    </location>
</feature>
<keyword evidence="4" id="KW-1185">Reference proteome</keyword>
<name>A0ABM1Y555_AEDAL</name>
<dbReference type="InterPro" id="IPR057670">
    <property type="entry name" value="SH3_retrovirus"/>
</dbReference>
<dbReference type="Pfam" id="PF25597">
    <property type="entry name" value="SH3_retrovirus"/>
    <property type="match status" value="1"/>
</dbReference>